<name>A0ABW7Z013_9ACTN</name>
<keyword evidence="3" id="KW-1185">Reference proteome</keyword>
<accession>A0ABW7Z013</accession>
<dbReference type="RefSeq" id="WP_397086169.1">
    <property type="nucleotide sequence ID" value="NZ_JBITGY010000008.1"/>
</dbReference>
<proteinExistence type="predicted"/>
<evidence type="ECO:0000313" key="3">
    <source>
        <dbReference type="Proteomes" id="UP001612741"/>
    </source>
</evidence>
<comment type="caution">
    <text evidence="2">The sequence shown here is derived from an EMBL/GenBank/DDBJ whole genome shotgun (WGS) entry which is preliminary data.</text>
</comment>
<sequence length="246" mass="27779">MADGPLPTPDAPWPTTGRMRVSLCFKDDDSKNCRGRAVTAEQKRKLETLLKRLPGVSKVRFESQREAYQGFREQFADDEGLLNAVRVSDMPETFLAHLNVPDLKLRARLERVPGVSWVYVHRTDFWAGKADAKVVLCSPKNTLERCQAQDAITDQARDAVFAALRTVTGVKTIYLESHRHAAQNRLWTAVVHPVPYPPGARKPTFKEALRLTGETFHLVLSDPSDFDRIRPALKGIAGWESIIRHR</sequence>
<evidence type="ECO:0000313" key="2">
    <source>
        <dbReference type="EMBL" id="MFI6501522.1"/>
    </source>
</evidence>
<reference evidence="2 3" key="1">
    <citation type="submission" date="2024-10" db="EMBL/GenBank/DDBJ databases">
        <title>The Natural Products Discovery Center: Release of the First 8490 Sequenced Strains for Exploring Actinobacteria Biosynthetic Diversity.</title>
        <authorList>
            <person name="Kalkreuter E."/>
            <person name="Kautsar S.A."/>
            <person name="Yang D."/>
            <person name="Bader C.D."/>
            <person name="Teijaro C.N."/>
            <person name="Fluegel L."/>
            <person name="Davis C.M."/>
            <person name="Simpson J.R."/>
            <person name="Lauterbach L."/>
            <person name="Steele A.D."/>
            <person name="Gui C."/>
            <person name="Meng S."/>
            <person name="Li G."/>
            <person name="Viehrig K."/>
            <person name="Ye F."/>
            <person name="Su P."/>
            <person name="Kiefer A.F."/>
            <person name="Nichols A."/>
            <person name="Cepeda A.J."/>
            <person name="Yan W."/>
            <person name="Fan B."/>
            <person name="Jiang Y."/>
            <person name="Adhikari A."/>
            <person name="Zheng C.-J."/>
            <person name="Schuster L."/>
            <person name="Cowan T.M."/>
            <person name="Smanski M.J."/>
            <person name="Chevrette M.G."/>
            <person name="De Carvalho L.P.S."/>
            <person name="Shen B."/>
        </authorList>
    </citation>
    <scope>NUCLEOTIDE SEQUENCE [LARGE SCALE GENOMIC DNA]</scope>
    <source>
        <strain evidence="2 3">NPDC050545</strain>
    </source>
</reference>
<protein>
    <submittedName>
        <fullName evidence="2">Permease-like cell division protein FtsX</fullName>
    </submittedName>
</protein>
<dbReference type="InterPro" id="IPR040690">
    <property type="entry name" value="FtsX_ECD"/>
</dbReference>
<feature type="domain" description="FtsX extracellular" evidence="1">
    <location>
        <begin position="21"/>
        <end position="116"/>
    </location>
</feature>
<dbReference type="Gene3D" id="3.30.70.3040">
    <property type="match status" value="2"/>
</dbReference>
<dbReference type="Pfam" id="PF18075">
    <property type="entry name" value="FtsX_ECD"/>
    <property type="match status" value="1"/>
</dbReference>
<dbReference type="Proteomes" id="UP001612741">
    <property type="component" value="Unassembled WGS sequence"/>
</dbReference>
<gene>
    <name evidence="2" type="ORF">ACIBG2_29365</name>
</gene>
<organism evidence="2 3">
    <name type="scientific">Nonomuraea typhae</name>
    <dbReference type="NCBI Taxonomy" id="2603600"/>
    <lineage>
        <taxon>Bacteria</taxon>
        <taxon>Bacillati</taxon>
        <taxon>Actinomycetota</taxon>
        <taxon>Actinomycetes</taxon>
        <taxon>Streptosporangiales</taxon>
        <taxon>Streptosporangiaceae</taxon>
        <taxon>Nonomuraea</taxon>
    </lineage>
</organism>
<evidence type="ECO:0000259" key="1">
    <source>
        <dbReference type="Pfam" id="PF18075"/>
    </source>
</evidence>
<dbReference type="EMBL" id="JBITGY010000008">
    <property type="protein sequence ID" value="MFI6501522.1"/>
    <property type="molecule type" value="Genomic_DNA"/>
</dbReference>